<evidence type="ECO:0000256" key="1">
    <source>
        <dbReference type="SAM" id="MobiDB-lite"/>
    </source>
</evidence>
<accession>R7SS62</accession>
<gene>
    <name evidence="2" type="ORF">DICSQDRAFT_139972</name>
</gene>
<feature type="region of interest" description="Disordered" evidence="1">
    <location>
        <begin position="1"/>
        <end position="56"/>
    </location>
</feature>
<proteinExistence type="predicted"/>
<dbReference type="AlphaFoldDB" id="R7SS62"/>
<dbReference type="Proteomes" id="UP000053319">
    <property type="component" value="Unassembled WGS sequence"/>
</dbReference>
<dbReference type="RefSeq" id="XP_007369435.1">
    <property type="nucleotide sequence ID" value="XM_007369373.1"/>
</dbReference>
<sequence>MPGVTSRNGRDRGWMLHSTRSPRRPLGRDSRPSPAPRDYHTNGSSSCLHDSGSAPL</sequence>
<reference evidence="2 3" key="1">
    <citation type="journal article" date="2012" name="Science">
        <title>The Paleozoic origin of enzymatic lignin decomposition reconstructed from 31 fungal genomes.</title>
        <authorList>
            <person name="Floudas D."/>
            <person name="Binder M."/>
            <person name="Riley R."/>
            <person name="Barry K."/>
            <person name="Blanchette R.A."/>
            <person name="Henrissat B."/>
            <person name="Martinez A.T."/>
            <person name="Otillar R."/>
            <person name="Spatafora J.W."/>
            <person name="Yadav J.S."/>
            <person name="Aerts A."/>
            <person name="Benoit I."/>
            <person name="Boyd A."/>
            <person name="Carlson A."/>
            <person name="Copeland A."/>
            <person name="Coutinho P.M."/>
            <person name="de Vries R.P."/>
            <person name="Ferreira P."/>
            <person name="Findley K."/>
            <person name="Foster B."/>
            <person name="Gaskell J."/>
            <person name="Glotzer D."/>
            <person name="Gorecki P."/>
            <person name="Heitman J."/>
            <person name="Hesse C."/>
            <person name="Hori C."/>
            <person name="Igarashi K."/>
            <person name="Jurgens J.A."/>
            <person name="Kallen N."/>
            <person name="Kersten P."/>
            <person name="Kohler A."/>
            <person name="Kuees U."/>
            <person name="Kumar T.K.A."/>
            <person name="Kuo A."/>
            <person name="LaButti K."/>
            <person name="Larrondo L.F."/>
            <person name="Lindquist E."/>
            <person name="Ling A."/>
            <person name="Lombard V."/>
            <person name="Lucas S."/>
            <person name="Lundell T."/>
            <person name="Martin R."/>
            <person name="McLaughlin D.J."/>
            <person name="Morgenstern I."/>
            <person name="Morin E."/>
            <person name="Murat C."/>
            <person name="Nagy L.G."/>
            <person name="Nolan M."/>
            <person name="Ohm R.A."/>
            <person name="Patyshakuliyeva A."/>
            <person name="Rokas A."/>
            <person name="Ruiz-Duenas F.J."/>
            <person name="Sabat G."/>
            <person name="Salamov A."/>
            <person name="Samejima M."/>
            <person name="Schmutz J."/>
            <person name="Slot J.C."/>
            <person name="St John F."/>
            <person name="Stenlid J."/>
            <person name="Sun H."/>
            <person name="Sun S."/>
            <person name="Syed K."/>
            <person name="Tsang A."/>
            <person name="Wiebenga A."/>
            <person name="Young D."/>
            <person name="Pisabarro A."/>
            <person name="Eastwood D.C."/>
            <person name="Martin F."/>
            <person name="Cullen D."/>
            <person name="Grigoriev I.V."/>
            <person name="Hibbett D.S."/>
        </authorList>
    </citation>
    <scope>NUCLEOTIDE SEQUENCE [LARGE SCALE GENOMIC DNA]</scope>
    <source>
        <strain evidence="2 3">LYAD-421 SS1</strain>
    </source>
</reference>
<dbReference type="HOGENOM" id="CLU_3014115_0_0_1"/>
<dbReference type="KEGG" id="dsq:DICSQDRAFT_139972"/>
<organism evidence="2 3">
    <name type="scientific">Dichomitus squalens (strain LYAD-421)</name>
    <name type="common">Western red white-rot fungus</name>
    <dbReference type="NCBI Taxonomy" id="732165"/>
    <lineage>
        <taxon>Eukaryota</taxon>
        <taxon>Fungi</taxon>
        <taxon>Dikarya</taxon>
        <taxon>Basidiomycota</taxon>
        <taxon>Agaricomycotina</taxon>
        <taxon>Agaricomycetes</taxon>
        <taxon>Polyporales</taxon>
        <taxon>Polyporaceae</taxon>
        <taxon>Dichomitus</taxon>
    </lineage>
</organism>
<dbReference type="EMBL" id="JH719444">
    <property type="protein sequence ID" value="EJF57807.1"/>
    <property type="molecule type" value="Genomic_DNA"/>
</dbReference>
<name>R7SS62_DICSQ</name>
<evidence type="ECO:0000313" key="2">
    <source>
        <dbReference type="EMBL" id="EJF57807.1"/>
    </source>
</evidence>
<evidence type="ECO:0000313" key="3">
    <source>
        <dbReference type="Proteomes" id="UP000053319"/>
    </source>
</evidence>
<dbReference type="GeneID" id="18835942"/>
<protein>
    <submittedName>
        <fullName evidence="2">Uncharacterized protein</fullName>
    </submittedName>
</protein>